<feature type="domain" description="C2H2-type" evidence="6">
    <location>
        <begin position="164"/>
        <end position="192"/>
    </location>
</feature>
<evidence type="ECO:0000313" key="7">
    <source>
        <dbReference type="EMBL" id="OIT25845.1"/>
    </source>
</evidence>
<name>A0A1J6K732_NICAT</name>
<reference evidence="7" key="1">
    <citation type="submission" date="2016-11" db="EMBL/GenBank/DDBJ databases">
        <title>The genome of Nicotiana attenuata.</title>
        <authorList>
            <person name="Xu S."/>
            <person name="Brockmoeller T."/>
            <person name="Gaquerel E."/>
            <person name="Navarro A."/>
            <person name="Kuhl H."/>
            <person name="Gase K."/>
            <person name="Ling Z."/>
            <person name="Zhou W."/>
            <person name="Kreitzer C."/>
            <person name="Stanke M."/>
            <person name="Tang H."/>
            <person name="Lyons E."/>
            <person name="Pandey P."/>
            <person name="Pandey S.P."/>
            <person name="Timmermann B."/>
            <person name="Baldwin I.T."/>
        </authorList>
    </citation>
    <scope>NUCLEOTIDE SEQUENCE [LARGE SCALE GENOMIC DNA]</scope>
    <source>
        <strain evidence="7">UT</strain>
    </source>
</reference>
<keyword evidence="8" id="KW-1185">Reference proteome</keyword>
<protein>
    <submittedName>
        <fullName evidence="7">Protein sensitive to proton rhizotoxicity 1</fullName>
    </submittedName>
</protein>
<evidence type="ECO:0000256" key="1">
    <source>
        <dbReference type="ARBA" id="ARBA00022723"/>
    </source>
</evidence>
<evidence type="ECO:0000259" key="6">
    <source>
        <dbReference type="PROSITE" id="PS50157"/>
    </source>
</evidence>
<dbReference type="GO" id="GO:0010447">
    <property type="term" value="P:response to acidic pH"/>
    <property type="evidence" value="ECO:0007669"/>
    <property type="project" value="InterPro"/>
</dbReference>
<dbReference type="InterPro" id="IPR013087">
    <property type="entry name" value="Znf_C2H2_type"/>
</dbReference>
<keyword evidence="4" id="KW-0862">Zinc</keyword>
<dbReference type="Gramene" id="OIT25845">
    <property type="protein sequence ID" value="OIT25845"/>
    <property type="gene ID" value="A4A49_54129"/>
</dbReference>
<proteinExistence type="predicted"/>
<dbReference type="GO" id="GO:0010044">
    <property type="term" value="P:response to aluminum ion"/>
    <property type="evidence" value="ECO:0007669"/>
    <property type="project" value="InterPro"/>
</dbReference>
<evidence type="ECO:0000256" key="2">
    <source>
        <dbReference type="ARBA" id="ARBA00022737"/>
    </source>
</evidence>
<dbReference type="GO" id="GO:0008270">
    <property type="term" value="F:zinc ion binding"/>
    <property type="evidence" value="ECO:0007669"/>
    <property type="project" value="UniProtKB-KW"/>
</dbReference>
<keyword evidence="3 5" id="KW-0863">Zinc-finger</keyword>
<dbReference type="AlphaFoldDB" id="A0A1J6K732"/>
<dbReference type="SUPFAM" id="SSF57667">
    <property type="entry name" value="beta-beta-alpha zinc fingers"/>
    <property type="match status" value="1"/>
</dbReference>
<dbReference type="InterPro" id="IPR044300">
    <property type="entry name" value="STOP1/2"/>
</dbReference>
<evidence type="ECO:0000256" key="5">
    <source>
        <dbReference type="PROSITE-ProRule" id="PRU00042"/>
    </source>
</evidence>
<dbReference type="EMBL" id="MJEQ01003006">
    <property type="protein sequence ID" value="OIT25845.1"/>
    <property type="molecule type" value="Genomic_DNA"/>
</dbReference>
<dbReference type="PANTHER" id="PTHR46352">
    <property type="entry name" value="PROTEIN SENSITIVE TO PROTON RHIZOTOXICITY 1"/>
    <property type="match status" value="1"/>
</dbReference>
<evidence type="ECO:0000256" key="4">
    <source>
        <dbReference type="ARBA" id="ARBA00022833"/>
    </source>
</evidence>
<dbReference type="PROSITE" id="PS50157">
    <property type="entry name" value="ZINC_FINGER_C2H2_2"/>
    <property type="match status" value="1"/>
</dbReference>
<dbReference type="InterPro" id="IPR036236">
    <property type="entry name" value="Znf_C2H2_sf"/>
</dbReference>
<dbReference type="Gene3D" id="3.30.160.60">
    <property type="entry name" value="Classic Zinc Finger"/>
    <property type="match status" value="1"/>
</dbReference>
<keyword evidence="2" id="KW-0677">Repeat</keyword>
<evidence type="ECO:0000313" key="8">
    <source>
        <dbReference type="Proteomes" id="UP000187609"/>
    </source>
</evidence>
<comment type="caution">
    <text evidence="7">The sequence shown here is derived from an EMBL/GenBank/DDBJ whole genome shotgun (WGS) entry which is preliminary data.</text>
</comment>
<organism evidence="7 8">
    <name type="scientific">Nicotiana attenuata</name>
    <name type="common">Coyote tobacco</name>
    <dbReference type="NCBI Taxonomy" id="49451"/>
    <lineage>
        <taxon>Eukaryota</taxon>
        <taxon>Viridiplantae</taxon>
        <taxon>Streptophyta</taxon>
        <taxon>Embryophyta</taxon>
        <taxon>Tracheophyta</taxon>
        <taxon>Spermatophyta</taxon>
        <taxon>Magnoliopsida</taxon>
        <taxon>eudicotyledons</taxon>
        <taxon>Gunneridae</taxon>
        <taxon>Pentapetalae</taxon>
        <taxon>asterids</taxon>
        <taxon>lamiids</taxon>
        <taxon>Solanales</taxon>
        <taxon>Solanaceae</taxon>
        <taxon>Nicotianoideae</taxon>
        <taxon>Nicotianeae</taxon>
        <taxon>Nicotiana</taxon>
    </lineage>
</organism>
<sequence length="230" mass="25482">MSFLEQKIHQLQELVHIIADHKSLVGIQGNDLSIQQQQLITADLTSIIVQLISTAGSLFPTVKHHTLSSASPTTKQHAQLGGVSVPSGKDINVGALPHSINVTKAEDQPNQVDLMGDHGIEQKHDVDEHEAKDDDEFHEEENLPPSSYEILQLEKEEILAPHTHFCTICGKGFKRDANLQMHMRVMVMSLNPRFIGLDLAYPSRQLGPRGRQRTGDTEAPPALQLIQTSF</sequence>
<accession>A0A1J6K732</accession>
<dbReference type="OMA" id="HIIADHK"/>
<dbReference type="Proteomes" id="UP000187609">
    <property type="component" value="Unassembled WGS sequence"/>
</dbReference>
<evidence type="ECO:0000256" key="3">
    <source>
        <dbReference type="ARBA" id="ARBA00022771"/>
    </source>
</evidence>
<dbReference type="STRING" id="49451.A0A1J6K732"/>
<gene>
    <name evidence="7" type="primary">STOP1_0</name>
    <name evidence="7" type="ORF">A4A49_54129</name>
</gene>
<keyword evidence="1" id="KW-0479">Metal-binding</keyword>
<dbReference type="PANTHER" id="PTHR46352:SF10">
    <property type="entry name" value="PROTEIN SENSITIVE TO PROTON RHIZOTOXICITY 1-LIKE"/>
    <property type="match status" value="1"/>
</dbReference>
<dbReference type="FunFam" id="3.30.160.60:FF:000100">
    <property type="entry name" value="Zinc finger 45-like"/>
    <property type="match status" value="1"/>
</dbReference>